<dbReference type="Proteomes" id="UP000578531">
    <property type="component" value="Unassembled WGS sequence"/>
</dbReference>
<evidence type="ECO:0000313" key="2">
    <source>
        <dbReference type="EMBL" id="KAF6237371.1"/>
    </source>
</evidence>
<dbReference type="GeneID" id="59285926"/>
<evidence type="ECO:0000313" key="3">
    <source>
        <dbReference type="Proteomes" id="UP000578531"/>
    </source>
</evidence>
<sequence length="100" mass="11098">MACIASSHTSTHVVTQQNGEQEAQRSSTLAEKLTSREVLPPNGGLSAWMQVATSFCIFFSTGEIISITAYIKPTIPPGFRSPHHLSYRGWDPYKQFFFSS</sequence>
<organism evidence="2 3">
    <name type="scientific">Letharia columbiana</name>
    <dbReference type="NCBI Taxonomy" id="112416"/>
    <lineage>
        <taxon>Eukaryota</taxon>
        <taxon>Fungi</taxon>
        <taxon>Dikarya</taxon>
        <taxon>Ascomycota</taxon>
        <taxon>Pezizomycotina</taxon>
        <taxon>Lecanoromycetes</taxon>
        <taxon>OSLEUM clade</taxon>
        <taxon>Lecanoromycetidae</taxon>
        <taxon>Lecanorales</taxon>
        <taxon>Lecanorineae</taxon>
        <taxon>Parmeliaceae</taxon>
        <taxon>Letharia</taxon>
    </lineage>
</organism>
<feature type="compositionally biased region" description="Polar residues" evidence="1">
    <location>
        <begin position="1"/>
        <end position="29"/>
    </location>
</feature>
<reference evidence="2 3" key="1">
    <citation type="journal article" date="2020" name="Genomics">
        <title>Complete, high-quality genomes from long-read metagenomic sequencing of two wolf lichen thalli reveals enigmatic genome architecture.</title>
        <authorList>
            <person name="McKenzie S.K."/>
            <person name="Walston R.F."/>
            <person name="Allen J.L."/>
        </authorList>
    </citation>
    <scope>NUCLEOTIDE SEQUENCE [LARGE SCALE GENOMIC DNA]</scope>
    <source>
        <strain evidence="2">WasteWater2</strain>
    </source>
</reference>
<dbReference type="EMBL" id="JACCJC010000014">
    <property type="protein sequence ID" value="KAF6237371.1"/>
    <property type="molecule type" value="Genomic_DNA"/>
</dbReference>
<gene>
    <name evidence="2" type="ORF">HO173_004261</name>
</gene>
<comment type="caution">
    <text evidence="2">The sequence shown here is derived from an EMBL/GenBank/DDBJ whole genome shotgun (WGS) entry which is preliminary data.</text>
</comment>
<proteinExistence type="predicted"/>
<accession>A0A8H6FYU9</accession>
<dbReference type="AlphaFoldDB" id="A0A8H6FYU9"/>
<name>A0A8H6FYU9_9LECA</name>
<feature type="region of interest" description="Disordered" evidence="1">
    <location>
        <begin position="1"/>
        <end position="33"/>
    </location>
</feature>
<dbReference type="RefSeq" id="XP_037166695.1">
    <property type="nucleotide sequence ID" value="XM_037306185.1"/>
</dbReference>
<evidence type="ECO:0000256" key="1">
    <source>
        <dbReference type="SAM" id="MobiDB-lite"/>
    </source>
</evidence>
<protein>
    <submittedName>
        <fullName evidence="2">Uncharacterized protein</fullName>
    </submittedName>
</protein>
<keyword evidence="3" id="KW-1185">Reference proteome</keyword>